<keyword evidence="1 4" id="KW-0378">Hydrolase</keyword>
<dbReference type="PANTHER" id="PTHR14226">
    <property type="entry name" value="NEUROPATHY TARGET ESTERASE/SWISS CHEESE D.MELANOGASTER"/>
    <property type="match status" value="1"/>
</dbReference>
<keyword evidence="3 4" id="KW-0443">Lipid metabolism</keyword>
<organism evidence="7 8">
    <name type="scientific">Pseudonocardia hydrocarbonoxydans</name>
    <dbReference type="NCBI Taxonomy" id="76726"/>
    <lineage>
        <taxon>Bacteria</taxon>
        <taxon>Bacillati</taxon>
        <taxon>Actinomycetota</taxon>
        <taxon>Actinomycetes</taxon>
        <taxon>Pseudonocardiales</taxon>
        <taxon>Pseudonocardiaceae</taxon>
        <taxon>Pseudonocardia</taxon>
    </lineage>
</organism>
<accession>A0A4Y3WPH4</accession>
<evidence type="ECO:0000256" key="3">
    <source>
        <dbReference type="ARBA" id="ARBA00023098"/>
    </source>
</evidence>
<dbReference type="GO" id="GO:0016042">
    <property type="term" value="P:lipid catabolic process"/>
    <property type="evidence" value="ECO:0007669"/>
    <property type="project" value="UniProtKB-UniRule"/>
</dbReference>
<dbReference type="PROSITE" id="PS51635">
    <property type="entry name" value="PNPLA"/>
    <property type="match status" value="1"/>
</dbReference>
<dbReference type="Pfam" id="PF01734">
    <property type="entry name" value="Patatin"/>
    <property type="match status" value="1"/>
</dbReference>
<evidence type="ECO:0000256" key="2">
    <source>
        <dbReference type="ARBA" id="ARBA00022963"/>
    </source>
</evidence>
<gene>
    <name evidence="7" type="ORF">PHY01_30460</name>
</gene>
<dbReference type="GO" id="GO:0016787">
    <property type="term" value="F:hydrolase activity"/>
    <property type="evidence" value="ECO:0007669"/>
    <property type="project" value="UniProtKB-UniRule"/>
</dbReference>
<evidence type="ECO:0000256" key="1">
    <source>
        <dbReference type="ARBA" id="ARBA00022801"/>
    </source>
</evidence>
<feature type="transmembrane region" description="Helical" evidence="5">
    <location>
        <begin position="6"/>
        <end position="27"/>
    </location>
</feature>
<protein>
    <submittedName>
        <fullName evidence="7">Patatin</fullName>
    </submittedName>
</protein>
<dbReference type="Gene3D" id="3.40.1090.10">
    <property type="entry name" value="Cytosolic phospholipase A2 catalytic domain"/>
    <property type="match status" value="2"/>
</dbReference>
<evidence type="ECO:0000256" key="4">
    <source>
        <dbReference type="PROSITE-ProRule" id="PRU01161"/>
    </source>
</evidence>
<keyword evidence="5" id="KW-1133">Transmembrane helix</keyword>
<feature type="active site" description="Proton acceptor" evidence="4">
    <location>
        <position position="184"/>
    </location>
</feature>
<feature type="domain" description="PNPLA" evidence="6">
    <location>
        <begin position="6"/>
        <end position="197"/>
    </location>
</feature>
<feature type="short sequence motif" description="GXSXG" evidence="4">
    <location>
        <begin position="41"/>
        <end position="45"/>
    </location>
</feature>
<dbReference type="EMBL" id="BJNG01000024">
    <property type="protein sequence ID" value="GEC20763.1"/>
    <property type="molecule type" value="Genomic_DNA"/>
</dbReference>
<dbReference type="Proteomes" id="UP000320338">
    <property type="component" value="Unassembled WGS sequence"/>
</dbReference>
<sequence>MTGRVLVLGGGGITGIAWMLGMLAGLAERGVDLRAADDIVGTSAGSVVGAQLATGVDVEQRYAAQLVDPTGEVAATLGRGAMLRLGLALLGPRDPQRVRARIGRFARTTATVPEAERLAVIGRRLPVHDWPERSLRITAVDAHDGAFRVLDRTSGVPLVHAVASSCAVPGVYPPVTTGGTRFVDGGVRSPVNADLAHGAERVVVLAPIVRGIGPQIGAAPQVEALRAAGSRVLLVAPDAAAVTAIGRNVLDPARRAGSARAGRAQAADVTDAIAAVWDGA</sequence>
<dbReference type="OrthoDB" id="2339873at2"/>
<dbReference type="RefSeq" id="WP_141279302.1">
    <property type="nucleotide sequence ID" value="NZ_BAAARZ010000053.1"/>
</dbReference>
<evidence type="ECO:0000313" key="8">
    <source>
        <dbReference type="Proteomes" id="UP000320338"/>
    </source>
</evidence>
<name>A0A4Y3WPH4_9PSEU</name>
<evidence type="ECO:0000313" key="7">
    <source>
        <dbReference type="EMBL" id="GEC20763.1"/>
    </source>
</evidence>
<keyword evidence="5" id="KW-0472">Membrane</keyword>
<dbReference type="AlphaFoldDB" id="A0A4Y3WPH4"/>
<evidence type="ECO:0000256" key="5">
    <source>
        <dbReference type="SAM" id="Phobius"/>
    </source>
</evidence>
<proteinExistence type="predicted"/>
<keyword evidence="2 4" id="KW-0442">Lipid degradation</keyword>
<dbReference type="SUPFAM" id="SSF52151">
    <property type="entry name" value="FabD/lysophospholipase-like"/>
    <property type="match status" value="1"/>
</dbReference>
<reference evidence="7 8" key="1">
    <citation type="submission" date="2019-06" db="EMBL/GenBank/DDBJ databases">
        <title>Whole genome shotgun sequence of Pseudonocardia hydrocarbonoxydans NBRC 14498.</title>
        <authorList>
            <person name="Hosoyama A."/>
            <person name="Uohara A."/>
            <person name="Ohji S."/>
            <person name="Ichikawa N."/>
        </authorList>
    </citation>
    <scope>NUCLEOTIDE SEQUENCE [LARGE SCALE GENOMIC DNA]</scope>
    <source>
        <strain evidence="7 8">NBRC 14498</strain>
    </source>
</reference>
<keyword evidence="8" id="KW-1185">Reference proteome</keyword>
<dbReference type="InterPro" id="IPR016035">
    <property type="entry name" value="Acyl_Trfase/lysoPLipase"/>
</dbReference>
<dbReference type="InterPro" id="IPR002641">
    <property type="entry name" value="PNPLA_dom"/>
</dbReference>
<comment type="caution">
    <text evidence="7">The sequence shown here is derived from an EMBL/GenBank/DDBJ whole genome shotgun (WGS) entry which is preliminary data.</text>
</comment>
<evidence type="ECO:0000259" key="6">
    <source>
        <dbReference type="PROSITE" id="PS51635"/>
    </source>
</evidence>
<keyword evidence="5" id="KW-0812">Transmembrane</keyword>
<feature type="active site" description="Nucleophile" evidence="4">
    <location>
        <position position="43"/>
    </location>
</feature>
<feature type="short sequence motif" description="GXGXXG" evidence="4">
    <location>
        <begin position="10"/>
        <end position="15"/>
    </location>
</feature>
<dbReference type="InterPro" id="IPR050301">
    <property type="entry name" value="NTE"/>
</dbReference>
<feature type="short sequence motif" description="DGA/G" evidence="4">
    <location>
        <begin position="184"/>
        <end position="186"/>
    </location>
</feature>
<dbReference type="PANTHER" id="PTHR14226:SF57">
    <property type="entry name" value="BLR7027 PROTEIN"/>
    <property type="match status" value="1"/>
</dbReference>